<evidence type="ECO:0000313" key="4">
    <source>
        <dbReference type="Proteomes" id="UP000030672"/>
    </source>
</evidence>
<dbReference type="PANTHER" id="PTHR35394:SF5">
    <property type="entry name" value="DUF3176 DOMAIN-CONTAINING PROTEIN"/>
    <property type="match status" value="1"/>
</dbReference>
<sequence>MTSSIRASTRASSRISHESRSDSASERRYGYRFLKRSAQRVTTTTLDAFWIVEIIGVIASIACLTAIMVILSMHDGQPFSSWTFYLSLNAVVSILATASKTTVLLAVAAAVSQGKWNLFKEDPHPIDLFQAIDQASRGGMGSLRAIWNRNVGFTVSFGSCLIVMSLVFQPMIQATISNYGALSDDGPQAVVGSTSNLTGGYLYLCKGSFLTSQRPKLTLRIAKNLSGPSYVLLRTHASSGLQTAIAAGFAASQQSKAIQLEWTCQTGNCTWPLYSSLAVCSECHDVSKLLVRRNKTGWPQAYKDTGDLGTPSSNAQTRITQYSLDYAGLTIDNWDHYRNVTPEHVDHLATEYMVVEPLSEPNMTANFQDYESLLVAFNVIKANASYLSNLTMWQDARPSASECGLFLCLQVYNTSVRSGQLFENVVATTKSRLSSSWHSTEPGMLSRFGQSDSEELEWSPIYQHTFDYRTDYQLNASKLNISTADAKGPFSATQSFLLSLIGYLQGFLKVESDNDDYGDRASVAYAELAGVKIYGTSALQSLFQSTNLNETFTNVANSITSYLRNTGERTQTTPAKRWTIYYRVRWAFLILPVFVILGK</sequence>
<keyword evidence="2" id="KW-0812">Transmembrane</keyword>
<reference evidence="3 4" key="1">
    <citation type="journal article" date="2014" name="BMC Genomics">
        <title>Genome sequencing of four Aureobasidium pullulans varieties: biotechnological potential, stress tolerance, and description of new species.</title>
        <authorList>
            <person name="Gostin Ar C."/>
            <person name="Ohm R.A."/>
            <person name="Kogej T."/>
            <person name="Sonjak S."/>
            <person name="Turk M."/>
            <person name="Zajc J."/>
            <person name="Zalar P."/>
            <person name="Grube M."/>
            <person name="Sun H."/>
            <person name="Han J."/>
            <person name="Sharma A."/>
            <person name="Chiniquy J."/>
            <person name="Ngan C.Y."/>
            <person name="Lipzen A."/>
            <person name="Barry K."/>
            <person name="Grigoriev I.V."/>
            <person name="Gunde-Cimerman N."/>
        </authorList>
    </citation>
    <scope>NUCLEOTIDE SEQUENCE [LARGE SCALE GENOMIC DNA]</scope>
    <source>
        <strain evidence="3 4">CBS 110374</strain>
    </source>
</reference>
<dbReference type="STRING" id="1043003.A0A074VXK4"/>
<evidence type="ECO:0000313" key="3">
    <source>
        <dbReference type="EMBL" id="KEQ62447.1"/>
    </source>
</evidence>
<dbReference type="Pfam" id="PF11374">
    <property type="entry name" value="DUF3176"/>
    <property type="match status" value="1"/>
</dbReference>
<evidence type="ECO:0000256" key="1">
    <source>
        <dbReference type="SAM" id="MobiDB-lite"/>
    </source>
</evidence>
<dbReference type="EMBL" id="KL584834">
    <property type="protein sequence ID" value="KEQ62447.1"/>
    <property type="molecule type" value="Genomic_DNA"/>
</dbReference>
<keyword evidence="4" id="KW-1185">Reference proteome</keyword>
<gene>
    <name evidence="3" type="ORF">M437DRAFT_49628</name>
</gene>
<dbReference type="AlphaFoldDB" id="A0A074VXK4"/>
<feature type="transmembrane region" description="Helical" evidence="2">
    <location>
        <begin position="84"/>
        <end position="111"/>
    </location>
</feature>
<protein>
    <submittedName>
        <fullName evidence="3">Uncharacterized protein</fullName>
    </submittedName>
</protein>
<proteinExistence type="predicted"/>
<feature type="compositionally biased region" description="Low complexity" evidence="1">
    <location>
        <begin position="1"/>
        <end position="14"/>
    </location>
</feature>
<dbReference type="HOGENOM" id="CLU_015092_4_3_1"/>
<dbReference type="PANTHER" id="PTHR35394">
    <property type="entry name" value="DUF3176 DOMAIN-CONTAINING PROTEIN"/>
    <property type="match status" value="1"/>
</dbReference>
<dbReference type="RefSeq" id="XP_040879470.1">
    <property type="nucleotide sequence ID" value="XM_041021862.1"/>
</dbReference>
<evidence type="ECO:0000256" key="2">
    <source>
        <dbReference type="SAM" id="Phobius"/>
    </source>
</evidence>
<keyword evidence="2" id="KW-0472">Membrane</keyword>
<keyword evidence="2" id="KW-1133">Transmembrane helix</keyword>
<name>A0A074VXK4_AURM1</name>
<feature type="transmembrane region" description="Helical" evidence="2">
    <location>
        <begin position="48"/>
        <end position="72"/>
    </location>
</feature>
<organism evidence="3 4">
    <name type="scientific">Aureobasidium melanogenum (strain CBS 110374)</name>
    <name type="common">Aureobasidium pullulans var. melanogenum</name>
    <dbReference type="NCBI Taxonomy" id="1043003"/>
    <lineage>
        <taxon>Eukaryota</taxon>
        <taxon>Fungi</taxon>
        <taxon>Dikarya</taxon>
        <taxon>Ascomycota</taxon>
        <taxon>Pezizomycotina</taxon>
        <taxon>Dothideomycetes</taxon>
        <taxon>Dothideomycetidae</taxon>
        <taxon>Dothideales</taxon>
        <taxon>Saccotheciaceae</taxon>
        <taxon>Aureobasidium</taxon>
    </lineage>
</organism>
<dbReference type="GeneID" id="63915235"/>
<feature type="transmembrane region" description="Helical" evidence="2">
    <location>
        <begin position="150"/>
        <end position="168"/>
    </location>
</feature>
<accession>A0A074VXK4</accession>
<dbReference type="InterPro" id="IPR021514">
    <property type="entry name" value="DUF3176"/>
</dbReference>
<feature type="region of interest" description="Disordered" evidence="1">
    <location>
        <begin position="1"/>
        <end position="21"/>
    </location>
</feature>
<dbReference type="Proteomes" id="UP000030672">
    <property type="component" value="Unassembled WGS sequence"/>
</dbReference>